<dbReference type="EMBL" id="QNRX01000008">
    <property type="protein sequence ID" value="RBP64467.1"/>
    <property type="molecule type" value="Genomic_DNA"/>
</dbReference>
<accession>A0A366I6X1</accession>
<comment type="cofactor">
    <cofactor evidence="18">
        <name>Mg(2+)</name>
        <dbReference type="ChEBI" id="CHEBI:18420"/>
    </cofactor>
    <text evidence="18">Binds 1 Mg(2+) ion per subunit. Can also utilize other divalent metal cations, such as Ca(2+), Mn(2+) and Co(2+).</text>
</comment>
<feature type="binding site" evidence="16">
    <location>
        <position position="467"/>
    </location>
    <ligand>
        <name>substrate</name>
    </ligand>
</feature>
<evidence type="ECO:0000256" key="19">
    <source>
        <dbReference type="PIRSR" id="PIRSR605478-5"/>
    </source>
</evidence>
<proteinExistence type="inferred from homology"/>
<feature type="binding site" evidence="16">
    <location>
        <position position="455"/>
    </location>
    <ligand>
        <name>substrate</name>
    </ligand>
</feature>
<dbReference type="PROSITE" id="PS00802">
    <property type="entry name" value="TRANSKETOLASE_2"/>
    <property type="match status" value="1"/>
</dbReference>
<dbReference type="RefSeq" id="WP_113920616.1">
    <property type="nucleotide sequence ID" value="NZ_QNRX01000008.1"/>
</dbReference>
<evidence type="ECO:0000256" key="10">
    <source>
        <dbReference type="ARBA" id="ARBA00022837"/>
    </source>
</evidence>
<evidence type="ECO:0000256" key="6">
    <source>
        <dbReference type="ARBA" id="ARBA00011738"/>
    </source>
</evidence>
<keyword evidence="12 17" id="KW-0786">Thiamine pyrophosphate</keyword>
<evidence type="ECO:0000256" key="11">
    <source>
        <dbReference type="ARBA" id="ARBA00022842"/>
    </source>
</evidence>
<dbReference type="SUPFAM" id="SSF52518">
    <property type="entry name" value="Thiamin diphosphate-binding fold (THDP-binding)"/>
    <property type="match status" value="2"/>
</dbReference>
<dbReference type="Pfam" id="PF22613">
    <property type="entry name" value="Transketolase_C_1"/>
    <property type="match status" value="1"/>
</dbReference>
<evidence type="ECO:0000256" key="16">
    <source>
        <dbReference type="PIRSR" id="PIRSR605478-2"/>
    </source>
</evidence>
<dbReference type="InterPro" id="IPR033247">
    <property type="entry name" value="Transketolase_fam"/>
</dbReference>
<dbReference type="InterPro" id="IPR055152">
    <property type="entry name" value="Transketolase-like_C_2"/>
</dbReference>
<name>A0A366I6X1_9FIRM</name>
<dbReference type="FunFam" id="3.40.50.920:FF:000003">
    <property type="entry name" value="Transketolase"/>
    <property type="match status" value="1"/>
</dbReference>
<dbReference type="FunFam" id="3.40.50.970:FF:000045">
    <property type="entry name" value="Transketolase"/>
    <property type="match status" value="1"/>
</dbReference>
<dbReference type="InterPro" id="IPR005475">
    <property type="entry name" value="Transketolase-like_Pyr-bd"/>
</dbReference>
<comment type="catalytic activity">
    <reaction evidence="13 20">
        <text>D-sedoheptulose 7-phosphate + D-glyceraldehyde 3-phosphate = aldehydo-D-ribose 5-phosphate + D-xylulose 5-phosphate</text>
        <dbReference type="Rhea" id="RHEA:10508"/>
        <dbReference type="ChEBI" id="CHEBI:57483"/>
        <dbReference type="ChEBI" id="CHEBI:57737"/>
        <dbReference type="ChEBI" id="CHEBI:58273"/>
        <dbReference type="ChEBI" id="CHEBI:59776"/>
        <dbReference type="EC" id="2.2.1.1"/>
    </reaction>
</comment>
<dbReference type="FunFam" id="3.40.50.970:FF:000004">
    <property type="entry name" value="Transketolase"/>
    <property type="match status" value="1"/>
</dbReference>
<dbReference type="Pfam" id="PF02779">
    <property type="entry name" value="Transket_pyr"/>
    <property type="match status" value="1"/>
</dbReference>
<dbReference type="PANTHER" id="PTHR43522:SF2">
    <property type="entry name" value="TRANSKETOLASE 1-RELATED"/>
    <property type="match status" value="1"/>
</dbReference>
<keyword evidence="8 20" id="KW-0808">Transferase</keyword>
<feature type="active site" description="Proton donor" evidence="15">
    <location>
        <position position="406"/>
    </location>
</feature>
<dbReference type="Proteomes" id="UP000253490">
    <property type="component" value="Unassembled WGS sequence"/>
</dbReference>
<reference evidence="22 23" key="1">
    <citation type="submission" date="2018-06" db="EMBL/GenBank/DDBJ databases">
        <title>Genomic Encyclopedia of Type Strains, Phase IV (KMG-IV): sequencing the most valuable type-strain genomes for metagenomic binning, comparative biology and taxonomic classification.</title>
        <authorList>
            <person name="Goeker M."/>
        </authorList>
    </citation>
    <scope>NUCLEOTIDE SEQUENCE [LARGE SCALE GENOMIC DNA]</scope>
    <source>
        <strain evidence="22 23">DSM 22112</strain>
    </source>
</reference>
<evidence type="ECO:0000256" key="15">
    <source>
        <dbReference type="PIRSR" id="PIRSR605478-1"/>
    </source>
</evidence>
<feature type="binding site" evidence="16">
    <location>
        <position position="380"/>
    </location>
    <ligand>
        <name>substrate</name>
    </ligand>
</feature>
<dbReference type="InterPro" id="IPR005478">
    <property type="entry name" value="Transketolase_bac-like"/>
</dbReference>
<feature type="site" description="Important for catalytic activity" evidence="19">
    <location>
        <position position="258"/>
    </location>
</feature>
<dbReference type="GO" id="GO:0004802">
    <property type="term" value="F:transketolase activity"/>
    <property type="evidence" value="ECO:0007669"/>
    <property type="project" value="UniProtKB-UniRule"/>
</dbReference>
<dbReference type="PROSITE" id="PS00801">
    <property type="entry name" value="TRANSKETOLASE_1"/>
    <property type="match status" value="1"/>
</dbReference>
<comment type="function">
    <text evidence="4 20">Catalyzes the transfer of a two-carbon ketol group from a ketose donor to an aldose acceptor, via a covalent intermediate with the cofactor thiamine pyrophosphate.</text>
</comment>
<comment type="similarity">
    <text evidence="5 20">Belongs to the transketolase family.</text>
</comment>
<evidence type="ECO:0000256" key="4">
    <source>
        <dbReference type="ARBA" id="ARBA00002931"/>
    </source>
</evidence>
<dbReference type="GO" id="GO:0005829">
    <property type="term" value="C:cytosol"/>
    <property type="evidence" value="ECO:0007669"/>
    <property type="project" value="TreeGrafter"/>
</dbReference>
<feature type="domain" description="Transketolase-like pyrimidine-binding" evidence="21">
    <location>
        <begin position="350"/>
        <end position="519"/>
    </location>
</feature>
<comment type="cofactor">
    <cofactor evidence="20">
        <name>Mg(2+)</name>
        <dbReference type="ChEBI" id="CHEBI:18420"/>
    </cofactor>
    <cofactor evidence="20">
        <name>Ca(2+)</name>
        <dbReference type="ChEBI" id="CHEBI:29108"/>
    </cofactor>
    <cofactor evidence="20">
        <name>Mn(2+)</name>
        <dbReference type="ChEBI" id="CHEBI:29035"/>
    </cofactor>
    <cofactor evidence="20">
        <name>Co(2+)</name>
        <dbReference type="ChEBI" id="CHEBI:48828"/>
    </cofactor>
    <text evidence="20">Binds 1 Mg(2+) ion per subunit. Can also utilize other divalent metal cations, such as Ca(2+), Mn(2+) and Co(2+).</text>
</comment>
<feature type="site" description="Important for catalytic activity" evidence="19">
    <location>
        <position position="24"/>
    </location>
</feature>
<dbReference type="AlphaFoldDB" id="A0A366I6X1"/>
<evidence type="ECO:0000256" key="7">
    <source>
        <dbReference type="ARBA" id="ARBA00013152"/>
    </source>
</evidence>
<dbReference type="InterPro" id="IPR009014">
    <property type="entry name" value="Transketo_C/PFOR_II"/>
</dbReference>
<evidence type="ECO:0000256" key="2">
    <source>
        <dbReference type="ARBA" id="ARBA00001936"/>
    </source>
</evidence>
<feature type="binding site" evidence="17">
    <location>
        <position position="64"/>
    </location>
    <ligand>
        <name>thiamine diphosphate</name>
        <dbReference type="ChEBI" id="CHEBI:58937"/>
    </ligand>
</feature>
<feature type="binding site" evidence="18">
    <location>
        <position position="183"/>
    </location>
    <ligand>
        <name>Mg(2+)</name>
        <dbReference type="ChEBI" id="CHEBI:18420"/>
    </ligand>
</feature>
<dbReference type="InterPro" id="IPR049557">
    <property type="entry name" value="Transketolase_CS"/>
</dbReference>
<feature type="binding site" evidence="17">
    <location>
        <position position="154"/>
    </location>
    <ligand>
        <name>thiamine diphosphate</name>
        <dbReference type="ChEBI" id="CHEBI:58937"/>
    </ligand>
</feature>
<feature type="binding site" evidence="16">
    <location>
        <position position="353"/>
    </location>
    <ligand>
        <name>substrate</name>
    </ligand>
</feature>
<protein>
    <recommendedName>
        <fullName evidence="7 14">Transketolase</fullName>
        <ecNumber evidence="7 14">2.2.1.1</ecNumber>
    </recommendedName>
</protein>
<keyword evidence="10 20" id="KW-0106">Calcium</keyword>
<feature type="binding site" evidence="16">
    <location>
        <position position="463"/>
    </location>
    <ligand>
        <name>substrate</name>
    </ligand>
</feature>
<evidence type="ECO:0000259" key="21">
    <source>
        <dbReference type="SMART" id="SM00861"/>
    </source>
</evidence>
<feature type="binding site" evidence="18">
    <location>
        <position position="153"/>
    </location>
    <ligand>
        <name>Mg(2+)</name>
        <dbReference type="ChEBI" id="CHEBI:18420"/>
    </ligand>
</feature>
<gene>
    <name evidence="22" type="ORF">DES36_10890</name>
</gene>
<comment type="cofactor">
    <cofactor evidence="17">
        <name>thiamine diphosphate</name>
        <dbReference type="ChEBI" id="CHEBI:58937"/>
    </cofactor>
    <text evidence="17">Binds 1 thiamine pyrophosphate per subunit. During the reaction, the substrate forms a covalent intermediate with the cofactor.</text>
</comment>
<dbReference type="GO" id="GO:0046872">
    <property type="term" value="F:metal ion binding"/>
    <property type="evidence" value="ECO:0007669"/>
    <property type="project" value="UniProtKB-KW"/>
</dbReference>
<feature type="binding site" evidence="16">
    <location>
        <position position="258"/>
    </location>
    <ligand>
        <name>substrate</name>
    </ligand>
</feature>
<keyword evidence="9 18" id="KW-0479">Metal-binding</keyword>
<sequence>MEKKAINAMRILGVDMINKANSGHPGIVLGAAPIMYTLFTKHLKFDPKDPKWFDRDRFIMSAGHGSALLYSALHLNGYDLPMEELKNFRQWGSKTPGHPEYGHTPGVESTTGPLGQGIATSVGLAIAEKYLAATFNKDDKKVIDHYTYVLCGDGDLQEGVALEAISLAGHLGLGKLILLFDSNDIQLDGPVNLASSEDVKGKFEAMNWNYIKVEDGEDYENIHKAITQAKGNSSKPTIIEVKTIIGHGSPHAGKNATHGSPLGEENTVVTRKTLGWDKEPFTIDQDIYNHYSEQNQNKGIKAYKEWIKLVDEYEKSYPQEGKELKGLTNYQPLNIDFDKVFNSYEIKPSIATRASSGDLLNLLQEECPLLIGGSADLASSTKVKGINGDFGPDNLLGRNINFGVREHAMAATVNGLVLHGLKGFSGGFFIFSDYMKPSLRLAALMGIPSVFVFTHDSIAVGEDGPTHEPIEQIAGLRSIPNMDVIRPADTTEVMGAWEQALVSQSGPTCILLTRQNLPALKGSCRKEMKKGGYIISKEQNKIDAILIATGSEVALAVDAQEELLKQGIDTRVVSLPSFKAFEEQSEEYKESVLPKNITKRVAIEMASCFGWHKYIGFQGETITIDKFGASAPGDEVIEKYGFTVENVVSTVKALV</sequence>
<evidence type="ECO:0000256" key="20">
    <source>
        <dbReference type="RuleBase" id="RU004996"/>
    </source>
</evidence>
<evidence type="ECO:0000256" key="12">
    <source>
        <dbReference type="ARBA" id="ARBA00023052"/>
    </source>
</evidence>
<evidence type="ECO:0000256" key="9">
    <source>
        <dbReference type="ARBA" id="ARBA00022723"/>
    </source>
</evidence>
<dbReference type="Pfam" id="PF00456">
    <property type="entry name" value="Transketolase_N"/>
    <property type="match status" value="1"/>
</dbReference>
<evidence type="ECO:0000256" key="1">
    <source>
        <dbReference type="ARBA" id="ARBA00001913"/>
    </source>
</evidence>
<dbReference type="CDD" id="cd02012">
    <property type="entry name" value="TPP_TK"/>
    <property type="match status" value="1"/>
</dbReference>
<dbReference type="Gene3D" id="3.40.50.970">
    <property type="match status" value="2"/>
</dbReference>
<evidence type="ECO:0000256" key="8">
    <source>
        <dbReference type="ARBA" id="ARBA00022679"/>
    </source>
</evidence>
<feature type="binding site" evidence="17">
    <location>
        <begin position="112"/>
        <end position="114"/>
    </location>
    <ligand>
        <name>thiamine diphosphate</name>
        <dbReference type="ChEBI" id="CHEBI:58937"/>
    </ligand>
</feature>
<evidence type="ECO:0000256" key="14">
    <source>
        <dbReference type="NCBIfam" id="TIGR00232"/>
    </source>
</evidence>
<evidence type="ECO:0000256" key="3">
    <source>
        <dbReference type="ARBA" id="ARBA00001941"/>
    </source>
</evidence>
<dbReference type="CDD" id="cd07033">
    <property type="entry name" value="TPP_PYR_DXS_TK_like"/>
    <property type="match status" value="1"/>
</dbReference>
<comment type="cofactor">
    <cofactor evidence="2">
        <name>Mn(2+)</name>
        <dbReference type="ChEBI" id="CHEBI:29035"/>
    </cofactor>
</comment>
<dbReference type="Gene3D" id="3.40.50.920">
    <property type="match status" value="1"/>
</dbReference>
<dbReference type="InterPro" id="IPR029061">
    <property type="entry name" value="THDP-binding"/>
</dbReference>
<feature type="binding site" evidence="17">
    <location>
        <position position="183"/>
    </location>
    <ligand>
        <name>thiamine diphosphate</name>
        <dbReference type="ChEBI" id="CHEBI:58937"/>
    </ligand>
</feature>
<evidence type="ECO:0000313" key="23">
    <source>
        <dbReference type="Proteomes" id="UP000253490"/>
    </source>
</evidence>
<organism evidence="22 23">
    <name type="scientific">Alkalibaculum bacchi</name>
    <dbReference type="NCBI Taxonomy" id="645887"/>
    <lineage>
        <taxon>Bacteria</taxon>
        <taxon>Bacillati</taxon>
        <taxon>Bacillota</taxon>
        <taxon>Clostridia</taxon>
        <taxon>Eubacteriales</taxon>
        <taxon>Eubacteriaceae</taxon>
        <taxon>Alkalibaculum</taxon>
    </lineage>
</organism>
<keyword evidence="23" id="KW-1185">Reference proteome</keyword>
<feature type="binding site" evidence="16">
    <location>
        <position position="24"/>
    </location>
    <ligand>
        <name>substrate</name>
    </ligand>
</feature>
<feature type="binding site" evidence="17">
    <location>
        <position position="431"/>
    </location>
    <ligand>
        <name>thiamine diphosphate</name>
        <dbReference type="ChEBI" id="CHEBI:58937"/>
    </ligand>
</feature>
<dbReference type="InterPro" id="IPR005474">
    <property type="entry name" value="Transketolase_N"/>
</dbReference>
<dbReference type="PANTHER" id="PTHR43522">
    <property type="entry name" value="TRANSKETOLASE"/>
    <property type="match status" value="1"/>
</dbReference>
<evidence type="ECO:0000256" key="18">
    <source>
        <dbReference type="PIRSR" id="PIRSR605478-4"/>
    </source>
</evidence>
<evidence type="ECO:0000256" key="5">
    <source>
        <dbReference type="ARBA" id="ARBA00007131"/>
    </source>
</evidence>
<feature type="binding site" evidence="16">
    <location>
        <position position="514"/>
    </location>
    <ligand>
        <name>substrate</name>
    </ligand>
</feature>
<evidence type="ECO:0000256" key="13">
    <source>
        <dbReference type="ARBA" id="ARBA00049473"/>
    </source>
</evidence>
<evidence type="ECO:0000256" key="17">
    <source>
        <dbReference type="PIRSR" id="PIRSR605478-3"/>
    </source>
</evidence>
<dbReference type="NCBIfam" id="TIGR00232">
    <property type="entry name" value="tktlase_bact"/>
    <property type="match status" value="1"/>
</dbReference>
<dbReference type="EC" id="2.2.1.1" evidence="7 14"/>
<dbReference type="OrthoDB" id="8732661at2"/>
<dbReference type="SUPFAM" id="SSF52922">
    <property type="entry name" value="TK C-terminal domain-like"/>
    <property type="match status" value="1"/>
</dbReference>
<keyword evidence="11 18" id="KW-0460">Magnesium</keyword>
<comment type="cofactor">
    <cofactor evidence="3">
        <name>Co(2+)</name>
        <dbReference type="ChEBI" id="CHEBI:48828"/>
    </cofactor>
</comment>
<dbReference type="SMART" id="SM00861">
    <property type="entry name" value="Transket_pyr"/>
    <property type="match status" value="1"/>
</dbReference>
<dbReference type="InterPro" id="IPR020826">
    <property type="entry name" value="Transketolase_BS"/>
</dbReference>
<feature type="binding site" evidence="18">
    <location>
        <position position="185"/>
    </location>
    <ligand>
        <name>Mg(2+)</name>
        <dbReference type="ChEBI" id="CHEBI:18420"/>
    </ligand>
</feature>
<dbReference type="GO" id="GO:0006098">
    <property type="term" value="P:pentose-phosphate shunt"/>
    <property type="evidence" value="ECO:0007669"/>
    <property type="project" value="TreeGrafter"/>
</dbReference>
<feature type="binding site" evidence="17">
    <location>
        <position position="258"/>
    </location>
    <ligand>
        <name>thiamine diphosphate</name>
        <dbReference type="ChEBI" id="CHEBI:58937"/>
    </ligand>
</feature>
<comment type="caution">
    <text evidence="22">The sequence shown here is derived from an EMBL/GenBank/DDBJ whole genome shotgun (WGS) entry which is preliminary data.</text>
</comment>
<comment type="subunit">
    <text evidence="6 20">Homodimer.</text>
</comment>
<comment type="cofactor">
    <cofactor evidence="1">
        <name>Ca(2+)</name>
        <dbReference type="ChEBI" id="CHEBI:29108"/>
    </cofactor>
</comment>
<evidence type="ECO:0000313" key="22">
    <source>
        <dbReference type="EMBL" id="RBP64467.1"/>
    </source>
</evidence>